<name>A0A086JCM0_TOXGO</name>
<evidence type="ECO:0000256" key="3">
    <source>
        <dbReference type="ARBA" id="ARBA00022692"/>
    </source>
</evidence>
<proteinExistence type="inferred from homology"/>
<dbReference type="PANTHER" id="PTHR13317:SF4">
    <property type="entry name" value="TRANSMEMBRANE ANTERIOR POSTERIOR TRANSFORMATION PROTEIN 1 HOMOLOG"/>
    <property type="match status" value="1"/>
</dbReference>
<keyword evidence="3 6" id="KW-0812">Transmembrane</keyword>
<comment type="subcellular location">
    <subcellularLocation>
        <location evidence="1">Membrane</location>
        <topology evidence="1">Multi-pass membrane protein</topology>
    </subcellularLocation>
</comment>
<comment type="caution">
    <text evidence="7">The sequence shown here is derived from an EMBL/GenBank/DDBJ whole genome shotgun (WGS) entry which is preliminary data.</text>
</comment>
<feature type="transmembrane region" description="Helical" evidence="6">
    <location>
        <begin position="173"/>
        <end position="198"/>
    </location>
</feature>
<dbReference type="GO" id="GO:0005789">
    <property type="term" value="C:endoplasmic reticulum membrane"/>
    <property type="evidence" value="ECO:0007669"/>
    <property type="project" value="TreeGrafter"/>
</dbReference>
<gene>
    <name evidence="7" type="ORF">TGDOM2_321340B</name>
</gene>
<organism evidence="7 8">
    <name type="scientific">Toxoplasma gondii GAB2-2007-GAL-DOM2</name>
    <dbReference type="NCBI Taxonomy" id="1130820"/>
    <lineage>
        <taxon>Eukaryota</taxon>
        <taxon>Sar</taxon>
        <taxon>Alveolata</taxon>
        <taxon>Apicomplexa</taxon>
        <taxon>Conoidasida</taxon>
        <taxon>Coccidia</taxon>
        <taxon>Eucoccidiorida</taxon>
        <taxon>Eimeriorina</taxon>
        <taxon>Sarcocystidae</taxon>
        <taxon>Toxoplasma</taxon>
    </lineage>
</organism>
<evidence type="ECO:0000313" key="7">
    <source>
        <dbReference type="EMBL" id="KFG29888.1"/>
    </source>
</evidence>
<reference evidence="7 8" key="1">
    <citation type="submission" date="2014-02" db="EMBL/GenBank/DDBJ databases">
        <authorList>
            <person name="Sibley D."/>
            <person name="Venepally P."/>
            <person name="Karamycheva S."/>
            <person name="Hadjithomas M."/>
            <person name="Khan A."/>
            <person name="Brunk B."/>
            <person name="Roos D."/>
            <person name="Caler E."/>
            <person name="Lorenzi H."/>
        </authorList>
    </citation>
    <scope>NUCLEOTIDE SEQUENCE [LARGE SCALE GENOMIC DNA]</scope>
    <source>
        <strain evidence="7 8">GAB2-2007-GAL-DOM2</strain>
    </source>
</reference>
<evidence type="ECO:0000313" key="8">
    <source>
        <dbReference type="Proteomes" id="UP000028837"/>
    </source>
</evidence>
<dbReference type="OrthoDB" id="354921at2759"/>
<evidence type="ECO:0000256" key="5">
    <source>
        <dbReference type="ARBA" id="ARBA00023136"/>
    </source>
</evidence>
<dbReference type="Proteomes" id="UP000028837">
    <property type="component" value="Unassembled WGS sequence"/>
</dbReference>
<comment type="similarity">
    <text evidence="2">Belongs to the TAPT1 family.</text>
</comment>
<dbReference type="EMBL" id="AHZU02001686">
    <property type="protein sequence ID" value="KFG29888.1"/>
    <property type="molecule type" value="Genomic_DNA"/>
</dbReference>
<keyword evidence="4 6" id="KW-1133">Transmembrane helix</keyword>
<dbReference type="VEuPathDB" id="ToxoDB:TGDOM2_321340B"/>
<accession>A0A086JCM0</accession>
<evidence type="ECO:0000256" key="6">
    <source>
        <dbReference type="SAM" id="Phobius"/>
    </source>
</evidence>
<feature type="non-terminal residue" evidence="7">
    <location>
        <position position="1"/>
    </location>
</feature>
<dbReference type="Pfam" id="PF05346">
    <property type="entry name" value="DUF747"/>
    <property type="match status" value="1"/>
</dbReference>
<feature type="transmembrane region" description="Helical" evidence="6">
    <location>
        <begin position="147"/>
        <end position="167"/>
    </location>
</feature>
<keyword evidence="5 6" id="KW-0472">Membrane</keyword>
<dbReference type="PANTHER" id="PTHR13317">
    <property type="entry name" value="TRANSMEMBRANE ANTERIOR POSTERIOR TRANSFORMATION PROTEIN 1 HOMOLOG"/>
    <property type="match status" value="1"/>
</dbReference>
<dbReference type="AlphaFoldDB" id="A0A086JCM0"/>
<dbReference type="InterPro" id="IPR008010">
    <property type="entry name" value="Tatp1"/>
</dbReference>
<sequence length="218" mass="24262">SAMFLIVVTNNFGEIKSSVFKKFSPTTLYSIVAADVVERFQLCCDAFIVSLKLATAASPRATSLAAVCSWLCGVFLLEIAVDWVKFLYLVKFNNIQATAFDEYQHVLLADVLLSRVPQAQRHLLPDGNFKVPCRGMYAFSHIPTRRIGFMELPIVTLIIACLPVVSWTSPSTLVYALLGWLCLFVSKVLLSLMIVAFATKRRRNLRSMEQSFGGVNAL</sequence>
<evidence type="ECO:0000256" key="2">
    <source>
        <dbReference type="ARBA" id="ARBA00008803"/>
    </source>
</evidence>
<evidence type="ECO:0000256" key="1">
    <source>
        <dbReference type="ARBA" id="ARBA00004141"/>
    </source>
</evidence>
<evidence type="ECO:0000256" key="4">
    <source>
        <dbReference type="ARBA" id="ARBA00022989"/>
    </source>
</evidence>
<protein>
    <submittedName>
        <fullName evidence="7">Putative membrane protein</fullName>
    </submittedName>
</protein>